<evidence type="ECO:0000313" key="3">
    <source>
        <dbReference type="EMBL" id="RJE23123.1"/>
    </source>
</evidence>
<feature type="repeat" description="ANK" evidence="1">
    <location>
        <begin position="248"/>
        <end position="280"/>
    </location>
</feature>
<dbReference type="PROSITE" id="PS50297">
    <property type="entry name" value="ANK_REP_REGION"/>
    <property type="match status" value="1"/>
</dbReference>
<dbReference type="Pfam" id="PF22939">
    <property type="entry name" value="WHD_GPIID"/>
    <property type="match status" value="1"/>
</dbReference>
<dbReference type="STRING" id="2070753.A0A3A2ZLE7"/>
<protein>
    <submittedName>
        <fullName evidence="3">Ankyrin repeat protein</fullName>
    </submittedName>
</protein>
<keyword evidence="4" id="KW-1185">Reference proteome</keyword>
<proteinExistence type="predicted"/>
<dbReference type="PANTHER" id="PTHR10039:SF16">
    <property type="entry name" value="GPI INOSITOL-DEACYLASE"/>
    <property type="match status" value="1"/>
</dbReference>
<keyword evidence="1" id="KW-0040">ANK repeat</keyword>
<dbReference type="InterPro" id="IPR036770">
    <property type="entry name" value="Ankyrin_rpt-contain_sf"/>
</dbReference>
<comment type="caution">
    <text evidence="3">The sequence shown here is derived from an EMBL/GenBank/DDBJ whole genome shotgun (WGS) entry which is preliminary data.</text>
</comment>
<dbReference type="InterPro" id="IPR054471">
    <property type="entry name" value="GPIID_WHD"/>
</dbReference>
<dbReference type="Proteomes" id="UP000266188">
    <property type="component" value="Unassembled WGS sequence"/>
</dbReference>
<evidence type="ECO:0000313" key="4">
    <source>
        <dbReference type="Proteomes" id="UP000266188"/>
    </source>
</evidence>
<dbReference type="InterPro" id="IPR002110">
    <property type="entry name" value="Ankyrin_rpt"/>
</dbReference>
<gene>
    <name evidence="3" type="ORF">PHISCL_04524</name>
</gene>
<dbReference type="PROSITE" id="PS50088">
    <property type="entry name" value="ANK_REPEAT"/>
    <property type="match status" value="1"/>
</dbReference>
<dbReference type="Gene3D" id="1.25.40.20">
    <property type="entry name" value="Ankyrin repeat-containing domain"/>
    <property type="match status" value="1"/>
</dbReference>
<name>A0A3A2ZLE7_9EURO</name>
<evidence type="ECO:0000259" key="2">
    <source>
        <dbReference type="Pfam" id="PF22939"/>
    </source>
</evidence>
<dbReference type="OrthoDB" id="1577640at2759"/>
<dbReference type="SUPFAM" id="SSF48403">
    <property type="entry name" value="Ankyrin repeat"/>
    <property type="match status" value="1"/>
</dbReference>
<evidence type="ECO:0000256" key="1">
    <source>
        <dbReference type="PROSITE-ProRule" id="PRU00023"/>
    </source>
</evidence>
<dbReference type="EMBL" id="MVGC01000134">
    <property type="protein sequence ID" value="RJE23123.1"/>
    <property type="molecule type" value="Genomic_DNA"/>
</dbReference>
<dbReference type="AlphaFoldDB" id="A0A3A2ZLE7"/>
<sequence length="357" mass="40157">MPDNLNGTYEATLSRISPYDRNLARETLLWLTYSWKPITLSALSEALVLEKGDSFLDDQSKLFDPNVILYICQGLVVYNEDTSTVTLAHSSVRDFLTSAAIRRGSASFYSLQAIEAVRCIYQKCLTYLMFDEFRRPCPDNRHLDQRLEDFPLLEYAALTWALYCGKCAPPGFELTESELNEIMDFFDTYELKSGANYISWVQVIRSEAIEDTVWTTEPLYYAASFGILPAVDTLIRRGVNVDSCGGRNSATALNIASFRGCYSVVKRLLQAGADPNTEDRVHMTSIEWAKEFKRRRITELLLEYGAEDRLPPAPVMIDLNPPLWICCSCGFANNGTLTAGRCINCSHISCMCCASMS</sequence>
<feature type="domain" description="GPI inositol-deacylase winged helix" evidence="2">
    <location>
        <begin position="21"/>
        <end position="99"/>
    </location>
</feature>
<dbReference type="PANTHER" id="PTHR10039">
    <property type="entry name" value="AMELOGENIN"/>
    <property type="match status" value="1"/>
</dbReference>
<reference evidence="4" key="1">
    <citation type="submission" date="2017-02" db="EMBL/GenBank/DDBJ databases">
        <authorList>
            <person name="Tafer H."/>
            <person name="Lopandic K."/>
        </authorList>
    </citation>
    <scope>NUCLEOTIDE SEQUENCE [LARGE SCALE GENOMIC DNA]</scope>
    <source>
        <strain evidence="4">CBS 366.77</strain>
    </source>
</reference>
<organism evidence="3 4">
    <name type="scientific">Aspergillus sclerotialis</name>
    <dbReference type="NCBI Taxonomy" id="2070753"/>
    <lineage>
        <taxon>Eukaryota</taxon>
        <taxon>Fungi</taxon>
        <taxon>Dikarya</taxon>
        <taxon>Ascomycota</taxon>
        <taxon>Pezizomycotina</taxon>
        <taxon>Eurotiomycetes</taxon>
        <taxon>Eurotiomycetidae</taxon>
        <taxon>Eurotiales</taxon>
        <taxon>Aspergillaceae</taxon>
        <taxon>Aspergillus</taxon>
        <taxon>Aspergillus subgen. Polypaecilum</taxon>
    </lineage>
</organism>
<dbReference type="Pfam" id="PF12796">
    <property type="entry name" value="Ank_2"/>
    <property type="match status" value="1"/>
</dbReference>
<accession>A0A3A2ZLE7</accession>